<dbReference type="EMBL" id="CM010721">
    <property type="protein sequence ID" value="RZC70494.1"/>
    <property type="molecule type" value="Genomic_DNA"/>
</dbReference>
<reference evidence="2 3" key="1">
    <citation type="journal article" date="2018" name="Science">
        <title>The opium poppy genome and morphinan production.</title>
        <authorList>
            <person name="Guo L."/>
            <person name="Winzer T."/>
            <person name="Yang X."/>
            <person name="Li Y."/>
            <person name="Ning Z."/>
            <person name="He Z."/>
            <person name="Teodor R."/>
            <person name="Lu Y."/>
            <person name="Bowser T.A."/>
            <person name="Graham I.A."/>
            <person name="Ye K."/>
        </authorList>
    </citation>
    <scope>NUCLEOTIDE SEQUENCE [LARGE SCALE GENOMIC DNA]</scope>
    <source>
        <strain evidence="3">cv. HN1</strain>
        <tissue evidence="2">Leaves</tissue>
    </source>
</reference>
<accession>A0A4Y7KAU1</accession>
<evidence type="ECO:0000313" key="3">
    <source>
        <dbReference type="Proteomes" id="UP000316621"/>
    </source>
</evidence>
<feature type="chain" id="PRO_5021410637" description="Secreted protein" evidence="1">
    <location>
        <begin position="30"/>
        <end position="111"/>
    </location>
</feature>
<dbReference type="AlphaFoldDB" id="A0A4Y7KAU1"/>
<protein>
    <recommendedName>
        <fullName evidence="4">Secreted protein</fullName>
    </recommendedName>
</protein>
<organism evidence="2 3">
    <name type="scientific">Papaver somniferum</name>
    <name type="common">Opium poppy</name>
    <dbReference type="NCBI Taxonomy" id="3469"/>
    <lineage>
        <taxon>Eukaryota</taxon>
        <taxon>Viridiplantae</taxon>
        <taxon>Streptophyta</taxon>
        <taxon>Embryophyta</taxon>
        <taxon>Tracheophyta</taxon>
        <taxon>Spermatophyta</taxon>
        <taxon>Magnoliopsida</taxon>
        <taxon>Ranunculales</taxon>
        <taxon>Papaveraceae</taxon>
        <taxon>Papaveroideae</taxon>
        <taxon>Papaver</taxon>
    </lineage>
</organism>
<feature type="signal peptide" evidence="1">
    <location>
        <begin position="1"/>
        <end position="29"/>
    </location>
</feature>
<sequence length="111" mass="12129">MRIFRNASGVVAGIAMVALELEMAGVCRAMLCRKCVVKQLSVGNAALPVTHVALVFEVHMGWINENDAMAATVLQIDALKCTLEEWWIHKMLGIISAWSSVTGGMKSQRQD</sequence>
<gene>
    <name evidence="2" type="ORF">C5167_033637</name>
</gene>
<proteinExistence type="predicted"/>
<name>A0A4Y7KAU1_PAPSO</name>
<evidence type="ECO:0000313" key="2">
    <source>
        <dbReference type="EMBL" id="RZC70494.1"/>
    </source>
</evidence>
<dbReference type="Gramene" id="RZC70494">
    <property type="protein sequence ID" value="RZC70494"/>
    <property type="gene ID" value="C5167_033637"/>
</dbReference>
<evidence type="ECO:0008006" key="4">
    <source>
        <dbReference type="Google" id="ProtNLM"/>
    </source>
</evidence>
<keyword evidence="1" id="KW-0732">Signal</keyword>
<evidence type="ECO:0000256" key="1">
    <source>
        <dbReference type="SAM" id="SignalP"/>
    </source>
</evidence>
<keyword evidence="3" id="KW-1185">Reference proteome</keyword>
<dbReference type="Proteomes" id="UP000316621">
    <property type="component" value="Chromosome 7"/>
</dbReference>